<dbReference type="EMBL" id="AP014800">
    <property type="protein sequence ID" value="BAQ70466.1"/>
    <property type="molecule type" value="Genomic_DNA"/>
</dbReference>
<dbReference type="GO" id="GO:0022857">
    <property type="term" value="F:transmembrane transporter activity"/>
    <property type="evidence" value="ECO:0007669"/>
    <property type="project" value="InterPro"/>
</dbReference>
<dbReference type="KEGG" id="rsu:NHU_03332"/>
<keyword evidence="4" id="KW-1003">Cell membrane</keyword>
<evidence type="ECO:0000256" key="4">
    <source>
        <dbReference type="ARBA" id="ARBA00022475"/>
    </source>
</evidence>
<evidence type="ECO:0000256" key="5">
    <source>
        <dbReference type="ARBA" id="ARBA00022692"/>
    </source>
</evidence>
<feature type="transmembrane region" description="Helical" evidence="8">
    <location>
        <begin position="37"/>
        <end position="58"/>
    </location>
</feature>
<dbReference type="AlphaFoldDB" id="A0A0D6B5Y7"/>
<feature type="transmembrane region" description="Helical" evidence="8">
    <location>
        <begin position="99"/>
        <end position="117"/>
    </location>
</feature>
<dbReference type="Gene3D" id="1.10.3470.10">
    <property type="entry name" value="ABC transporter involved in vitamin B12 uptake, BtuC"/>
    <property type="match status" value="1"/>
</dbReference>
<sequence length="313" mass="33267">MRHGLVLAALAALALLYLGWGTGFAPGFLLSRRLIRLGAMAVGGTGIAMASILFQTVARNRILTPAIMGYEAAYLLLQALLVLALGTASLRLLGDLGNMALSLALMLGWSLALHGLLFRDERNSMHRMLLIGLVLTLTLTSITQFVQLQISPGEFAVLQSFALISLDGISPNRLAISAVAVLAAGAIALRRAAIWDVMALGRDQALSLGLDHPREVRLCLALIAVFAAATTSLIGPSAFMGIFIANIAYALTGGFRHRRTLPAGSLVAVAMLLIAELMVQHLFRFGTTIGILINLICGGYFLFLILRRAGRPA</sequence>
<dbReference type="InterPro" id="IPR037294">
    <property type="entry name" value="ABC_BtuC-like"/>
</dbReference>
<gene>
    <name evidence="9" type="ORF">NHU_03332</name>
</gene>
<dbReference type="PATRIC" id="fig|35806.4.peg.3420"/>
<dbReference type="RefSeq" id="WP_060835692.1">
    <property type="nucleotide sequence ID" value="NZ_JAESJD010000025.1"/>
</dbReference>
<dbReference type="SUPFAM" id="SSF81345">
    <property type="entry name" value="ABC transporter involved in vitamin B12 uptake, BtuC"/>
    <property type="match status" value="1"/>
</dbReference>
<dbReference type="Proteomes" id="UP000064912">
    <property type="component" value="Chromosome"/>
</dbReference>
<feature type="transmembrane region" description="Helical" evidence="8">
    <location>
        <begin position="70"/>
        <end position="93"/>
    </location>
</feature>
<name>A0A0D6B5Y7_RHOSU</name>
<keyword evidence="7 8" id="KW-0472">Membrane</keyword>
<evidence type="ECO:0000256" key="2">
    <source>
        <dbReference type="ARBA" id="ARBA00007935"/>
    </source>
</evidence>
<evidence type="ECO:0000256" key="3">
    <source>
        <dbReference type="ARBA" id="ARBA00022448"/>
    </source>
</evidence>
<evidence type="ECO:0000256" key="6">
    <source>
        <dbReference type="ARBA" id="ARBA00022989"/>
    </source>
</evidence>
<dbReference type="Pfam" id="PF01032">
    <property type="entry name" value="FecCD"/>
    <property type="match status" value="1"/>
</dbReference>
<dbReference type="PANTHER" id="PTHR30472">
    <property type="entry name" value="FERRIC ENTEROBACTIN TRANSPORT SYSTEM PERMEASE PROTEIN"/>
    <property type="match status" value="1"/>
</dbReference>
<dbReference type="PANTHER" id="PTHR30472:SF19">
    <property type="entry name" value="PETROBACTIN IMPORT SYSTEM PERMEASE PROTEIN YCLO"/>
    <property type="match status" value="1"/>
</dbReference>
<evidence type="ECO:0000256" key="8">
    <source>
        <dbReference type="SAM" id="Phobius"/>
    </source>
</evidence>
<evidence type="ECO:0000313" key="9">
    <source>
        <dbReference type="EMBL" id="BAQ70466.1"/>
    </source>
</evidence>
<keyword evidence="6 8" id="KW-1133">Transmembrane helix</keyword>
<dbReference type="eggNOG" id="COG4605">
    <property type="taxonomic scope" value="Bacteria"/>
</dbReference>
<dbReference type="InterPro" id="IPR000522">
    <property type="entry name" value="ABC_transptr_permease_BtuC"/>
</dbReference>
<evidence type="ECO:0000313" key="10">
    <source>
        <dbReference type="Proteomes" id="UP000064912"/>
    </source>
</evidence>
<dbReference type="GO" id="GO:0033214">
    <property type="term" value="P:siderophore-iron import into cell"/>
    <property type="evidence" value="ECO:0007669"/>
    <property type="project" value="TreeGrafter"/>
</dbReference>
<comment type="subcellular location">
    <subcellularLocation>
        <location evidence="1">Cell membrane</location>
        <topology evidence="1">Multi-pass membrane protein</topology>
    </subcellularLocation>
</comment>
<reference evidence="9 10" key="1">
    <citation type="submission" date="2015-02" db="EMBL/GenBank/DDBJ databases">
        <title>Genome sequene of Rhodovulum sulfidophilum DSM 2351.</title>
        <authorList>
            <person name="Nagao N."/>
        </authorList>
    </citation>
    <scope>NUCLEOTIDE SEQUENCE [LARGE SCALE GENOMIC DNA]</scope>
    <source>
        <strain evidence="9 10">DSM 2351</strain>
    </source>
</reference>
<protein>
    <submittedName>
        <fullName evidence="9">Ferric anguibactin transporter permease FATC</fullName>
    </submittedName>
</protein>
<evidence type="ECO:0000256" key="7">
    <source>
        <dbReference type="ARBA" id="ARBA00023136"/>
    </source>
</evidence>
<keyword evidence="3" id="KW-0813">Transport</keyword>
<proteinExistence type="inferred from homology"/>
<dbReference type="GO" id="GO:0005886">
    <property type="term" value="C:plasma membrane"/>
    <property type="evidence" value="ECO:0007669"/>
    <property type="project" value="UniProtKB-SubCell"/>
</dbReference>
<feature type="transmembrane region" description="Helical" evidence="8">
    <location>
        <begin position="129"/>
        <end position="150"/>
    </location>
</feature>
<feature type="transmembrane region" description="Helical" evidence="8">
    <location>
        <begin position="261"/>
        <end position="279"/>
    </location>
</feature>
<organism evidence="9 10">
    <name type="scientific">Rhodovulum sulfidophilum</name>
    <name type="common">Rhodobacter sulfidophilus</name>
    <dbReference type="NCBI Taxonomy" id="35806"/>
    <lineage>
        <taxon>Bacteria</taxon>
        <taxon>Pseudomonadati</taxon>
        <taxon>Pseudomonadota</taxon>
        <taxon>Alphaproteobacteria</taxon>
        <taxon>Rhodobacterales</taxon>
        <taxon>Paracoccaceae</taxon>
        <taxon>Rhodovulum</taxon>
    </lineage>
</organism>
<feature type="transmembrane region" description="Helical" evidence="8">
    <location>
        <begin position="220"/>
        <end position="249"/>
    </location>
</feature>
<evidence type="ECO:0000256" key="1">
    <source>
        <dbReference type="ARBA" id="ARBA00004651"/>
    </source>
</evidence>
<comment type="similarity">
    <text evidence="2">Belongs to the binding-protein-dependent transport system permease family. FecCD subfamily.</text>
</comment>
<feature type="transmembrane region" description="Helical" evidence="8">
    <location>
        <begin position="285"/>
        <end position="306"/>
    </location>
</feature>
<keyword evidence="5 8" id="KW-0812">Transmembrane</keyword>
<accession>A0A0D6B5Y7</accession>